<dbReference type="Pfam" id="PF12796">
    <property type="entry name" value="Ank_2"/>
    <property type="match status" value="2"/>
</dbReference>
<evidence type="ECO:0000256" key="3">
    <source>
        <dbReference type="PROSITE-ProRule" id="PRU00023"/>
    </source>
</evidence>
<keyword evidence="2 3" id="KW-0040">ANK repeat</keyword>
<dbReference type="PANTHER" id="PTHR24171:SF9">
    <property type="entry name" value="ANKYRIN REPEAT DOMAIN-CONTAINING PROTEIN 39"/>
    <property type="match status" value="1"/>
</dbReference>
<comment type="caution">
    <text evidence="6">The sequence shown here is derived from an EMBL/GenBank/DDBJ whole genome shotgun (WGS) entry which is preliminary data.</text>
</comment>
<accession>A0AAN6SR08</accession>
<gene>
    <name evidence="6" type="ORF">C8A01DRAFT_16615</name>
</gene>
<evidence type="ECO:0000313" key="6">
    <source>
        <dbReference type="EMBL" id="KAK4039397.1"/>
    </source>
</evidence>
<feature type="domain" description="Clr5" evidence="5">
    <location>
        <begin position="8"/>
        <end position="60"/>
    </location>
</feature>
<keyword evidence="1" id="KW-0677">Repeat</keyword>
<sequence length="598" mass="66019">MPTPAESQLDWAAHRSKIEDLYWNHAKELPEVMKTMAEVYGFVATQKSYKRKFKAWGLKKNHNKDESIAMLRIAEKRRMENKETDFIRRGKPVELAKLRRFARRHKLTPERAASTLDEPVTTPPHITYKTPEPDTSNNSLPPAPLPHPDPETSEGEQATTGGSPGSYGLDSDGSPQSSNFPWVPPIPFSWACDETHSDSRPGHINLAAHFIPDAFSGHQIPHLLQDFSRNNASPTFFPSPWLDPTEPPPHPYHASADGTPWTLSPQPLQRTAHSLHYTLSHDVPGFSSNYGPTMGHGVVELRPSGNASPTHGANIPDTAPCALEHTPLHNAVMGNDSDTARALLHGGADPNCAARGGMTSLHFAAYQRNAKMVKLLLDYGASLDAMTDKKRSVLFFAVRGQGQSGSSDMLAYANQTHDPHTDEDTLRVIDALFDCPTRWIRLRLSLEKADKDGVTPLMVAAGEGFHKTAAMLLQRGARPEVRDHANHTALRYAARNSHRGLVRLLLLADPAVSSERDLSHILKLASKNITTGHVHGGDRITLDSYHRPTSALIAEEMVRLCREMGVLDGLLGLAEQRRKTNVLELLRHATKQLDMKAS</sequence>
<evidence type="ECO:0000256" key="1">
    <source>
        <dbReference type="ARBA" id="ARBA00022737"/>
    </source>
</evidence>
<feature type="repeat" description="ANK" evidence="3">
    <location>
        <begin position="452"/>
        <end position="484"/>
    </location>
</feature>
<dbReference type="Proteomes" id="UP001303115">
    <property type="component" value="Unassembled WGS sequence"/>
</dbReference>
<feature type="repeat" description="ANK" evidence="3">
    <location>
        <begin position="323"/>
        <end position="355"/>
    </location>
</feature>
<keyword evidence="7" id="KW-1185">Reference proteome</keyword>
<feature type="repeat" description="ANK" evidence="3">
    <location>
        <begin position="356"/>
        <end position="388"/>
    </location>
</feature>
<evidence type="ECO:0000256" key="4">
    <source>
        <dbReference type="SAM" id="MobiDB-lite"/>
    </source>
</evidence>
<organism evidence="6 7">
    <name type="scientific">Parachaetomium inaequale</name>
    <dbReference type="NCBI Taxonomy" id="2588326"/>
    <lineage>
        <taxon>Eukaryota</taxon>
        <taxon>Fungi</taxon>
        <taxon>Dikarya</taxon>
        <taxon>Ascomycota</taxon>
        <taxon>Pezizomycotina</taxon>
        <taxon>Sordariomycetes</taxon>
        <taxon>Sordariomycetidae</taxon>
        <taxon>Sordariales</taxon>
        <taxon>Chaetomiaceae</taxon>
        <taxon>Parachaetomium</taxon>
    </lineage>
</organism>
<dbReference type="Gene3D" id="1.25.40.20">
    <property type="entry name" value="Ankyrin repeat-containing domain"/>
    <property type="match status" value="2"/>
</dbReference>
<dbReference type="SMART" id="SM00248">
    <property type="entry name" value="ANK"/>
    <property type="match status" value="4"/>
</dbReference>
<proteinExistence type="predicted"/>
<evidence type="ECO:0000259" key="5">
    <source>
        <dbReference type="Pfam" id="PF14420"/>
    </source>
</evidence>
<dbReference type="PROSITE" id="PS50088">
    <property type="entry name" value="ANK_REPEAT"/>
    <property type="match status" value="3"/>
</dbReference>
<dbReference type="PANTHER" id="PTHR24171">
    <property type="entry name" value="ANKYRIN REPEAT DOMAIN-CONTAINING PROTEIN 39-RELATED"/>
    <property type="match status" value="1"/>
</dbReference>
<dbReference type="EMBL" id="MU854401">
    <property type="protein sequence ID" value="KAK4039397.1"/>
    <property type="molecule type" value="Genomic_DNA"/>
</dbReference>
<dbReference type="AlphaFoldDB" id="A0AAN6SR08"/>
<dbReference type="PROSITE" id="PS50297">
    <property type="entry name" value="ANK_REP_REGION"/>
    <property type="match status" value="3"/>
</dbReference>
<evidence type="ECO:0000313" key="7">
    <source>
        <dbReference type="Proteomes" id="UP001303115"/>
    </source>
</evidence>
<dbReference type="InterPro" id="IPR002110">
    <property type="entry name" value="Ankyrin_rpt"/>
</dbReference>
<feature type="region of interest" description="Disordered" evidence="4">
    <location>
        <begin position="106"/>
        <end position="180"/>
    </location>
</feature>
<evidence type="ECO:0000256" key="2">
    <source>
        <dbReference type="ARBA" id="ARBA00023043"/>
    </source>
</evidence>
<dbReference type="InterPro" id="IPR025676">
    <property type="entry name" value="Clr5_dom"/>
</dbReference>
<name>A0AAN6SR08_9PEZI</name>
<dbReference type="Pfam" id="PF14420">
    <property type="entry name" value="Clr5"/>
    <property type="match status" value="1"/>
</dbReference>
<dbReference type="SUPFAM" id="SSF48403">
    <property type="entry name" value="Ankyrin repeat"/>
    <property type="match status" value="1"/>
</dbReference>
<protein>
    <submittedName>
        <fullName evidence="6">Ankyrin repeat-containing domain protein</fullName>
    </submittedName>
</protein>
<reference evidence="7" key="1">
    <citation type="journal article" date="2023" name="Mol. Phylogenet. Evol.">
        <title>Genome-scale phylogeny and comparative genomics of the fungal order Sordariales.</title>
        <authorList>
            <person name="Hensen N."/>
            <person name="Bonometti L."/>
            <person name="Westerberg I."/>
            <person name="Brannstrom I.O."/>
            <person name="Guillou S."/>
            <person name="Cros-Aarteil S."/>
            <person name="Calhoun S."/>
            <person name="Haridas S."/>
            <person name="Kuo A."/>
            <person name="Mondo S."/>
            <person name="Pangilinan J."/>
            <person name="Riley R."/>
            <person name="LaButti K."/>
            <person name="Andreopoulos B."/>
            <person name="Lipzen A."/>
            <person name="Chen C."/>
            <person name="Yan M."/>
            <person name="Daum C."/>
            <person name="Ng V."/>
            <person name="Clum A."/>
            <person name="Steindorff A."/>
            <person name="Ohm R.A."/>
            <person name="Martin F."/>
            <person name="Silar P."/>
            <person name="Natvig D.O."/>
            <person name="Lalanne C."/>
            <person name="Gautier V."/>
            <person name="Ament-Velasquez S.L."/>
            <person name="Kruys A."/>
            <person name="Hutchinson M.I."/>
            <person name="Powell A.J."/>
            <person name="Barry K."/>
            <person name="Miller A.N."/>
            <person name="Grigoriev I.V."/>
            <person name="Debuchy R."/>
            <person name="Gladieux P."/>
            <person name="Hiltunen Thoren M."/>
            <person name="Johannesson H."/>
        </authorList>
    </citation>
    <scope>NUCLEOTIDE SEQUENCE [LARGE SCALE GENOMIC DNA]</scope>
    <source>
        <strain evidence="7">CBS 284.82</strain>
    </source>
</reference>
<dbReference type="InterPro" id="IPR036770">
    <property type="entry name" value="Ankyrin_rpt-contain_sf"/>
</dbReference>